<dbReference type="EMBL" id="ANPE02000062">
    <property type="protein sequence ID" value="EMY35783.1"/>
    <property type="molecule type" value="Genomic_DNA"/>
</dbReference>
<dbReference type="AlphaFoldDB" id="N1VBZ5"/>
<proteinExistence type="predicted"/>
<reference evidence="1 2" key="1">
    <citation type="journal article" date="2013" name="Genome Announc.">
        <title>Draft Genome Sequence of Arthrobacter crystallopoietes Strain BAB-32, Revealing Genes for Bioremediation.</title>
        <authorList>
            <person name="Joshi M.N."/>
            <person name="Pandit A.S."/>
            <person name="Sharma A."/>
            <person name="Pandya R.V."/>
            <person name="Desai S.M."/>
            <person name="Saxena A.K."/>
            <person name="Bagatharia S.B."/>
        </authorList>
    </citation>
    <scope>NUCLEOTIDE SEQUENCE [LARGE SCALE GENOMIC DNA]</scope>
    <source>
        <strain evidence="1 2">BAB-32</strain>
    </source>
</reference>
<keyword evidence="2" id="KW-1185">Reference proteome</keyword>
<dbReference type="OrthoDB" id="4952291at2"/>
<name>N1VBZ5_9MICC</name>
<gene>
    <name evidence="1" type="ORF">D477_002556</name>
</gene>
<evidence type="ECO:0000313" key="1">
    <source>
        <dbReference type="EMBL" id="EMY35783.1"/>
    </source>
</evidence>
<sequence length="80" mass="8822">MDTKRSLLQWCSAKLWGGPDVSSAGPGVPLRRNNNDADKSDQLIKSLRSAYPEARISTTGGYKVRLELPSGDVLRFYVNP</sequence>
<protein>
    <submittedName>
        <fullName evidence="1">Uncharacterized protein</fullName>
    </submittedName>
</protein>
<organism evidence="1 2">
    <name type="scientific">Arthrobacter crystallopoietes BAB-32</name>
    <dbReference type="NCBI Taxonomy" id="1246476"/>
    <lineage>
        <taxon>Bacteria</taxon>
        <taxon>Bacillati</taxon>
        <taxon>Actinomycetota</taxon>
        <taxon>Actinomycetes</taxon>
        <taxon>Micrococcales</taxon>
        <taxon>Micrococcaceae</taxon>
        <taxon>Crystallibacter</taxon>
    </lineage>
</organism>
<evidence type="ECO:0000313" key="2">
    <source>
        <dbReference type="Proteomes" id="UP000010729"/>
    </source>
</evidence>
<comment type="caution">
    <text evidence="1">The sequence shown here is derived from an EMBL/GenBank/DDBJ whole genome shotgun (WGS) entry which is preliminary data.</text>
</comment>
<accession>N1VBZ5</accession>
<dbReference type="Proteomes" id="UP000010729">
    <property type="component" value="Unassembled WGS sequence"/>
</dbReference>
<dbReference type="RefSeq" id="WP_005266950.1">
    <property type="nucleotide sequence ID" value="NZ_ANPE02000062.1"/>
</dbReference>